<evidence type="ECO:0000256" key="3">
    <source>
        <dbReference type="PIRSR" id="PIRSR633199-1"/>
    </source>
</evidence>
<evidence type="ECO:0000256" key="2">
    <source>
        <dbReference type="ARBA" id="ARBA00022801"/>
    </source>
</evidence>
<gene>
    <name evidence="5" type="ORF">RV14_GL000934</name>
</gene>
<reference evidence="5 6" key="1">
    <citation type="submission" date="2014-12" db="EMBL/GenBank/DDBJ databases">
        <title>Draft genome sequences of 29 type strains of Enterococci.</title>
        <authorList>
            <person name="Zhong Z."/>
            <person name="Sun Z."/>
            <person name="Liu W."/>
            <person name="Zhang W."/>
            <person name="Zhang H."/>
        </authorList>
    </citation>
    <scope>NUCLEOTIDE SEQUENCE [LARGE SCALE GENOMIC DNA]</scope>
    <source>
        <strain evidence="5 6">DSM 15687</strain>
    </source>
</reference>
<keyword evidence="6" id="KW-1185">Reference proteome</keyword>
<feature type="active site" description="Nucleophile" evidence="3">
    <location>
        <position position="263"/>
    </location>
</feature>
<dbReference type="GO" id="GO:0006525">
    <property type="term" value="P:arginine metabolic process"/>
    <property type="evidence" value="ECO:0007669"/>
    <property type="project" value="TreeGrafter"/>
</dbReference>
<dbReference type="EMBL" id="JXLB01000002">
    <property type="protein sequence ID" value="OJG83700.1"/>
    <property type="molecule type" value="Genomic_DNA"/>
</dbReference>
<name>A0A1L8WRR4_9ENTE</name>
<feature type="binding site" evidence="4">
    <location>
        <position position="146"/>
    </location>
    <ligand>
        <name>substrate</name>
    </ligand>
</feature>
<dbReference type="PANTHER" id="PTHR12737:SF9">
    <property type="entry name" value="DIMETHYLARGININASE"/>
    <property type="match status" value="1"/>
</dbReference>
<dbReference type="GO" id="GO:0016403">
    <property type="term" value="F:dimethylargininase activity"/>
    <property type="evidence" value="ECO:0007669"/>
    <property type="project" value="TreeGrafter"/>
</dbReference>
<dbReference type="PANTHER" id="PTHR12737">
    <property type="entry name" value="DIMETHYLARGININE DIMETHYLAMINOHYDROLASE"/>
    <property type="match status" value="1"/>
</dbReference>
<dbReference type="GO" id="GO:0000052">
    <property type="term" value="P:citrulline metabolic process"/>
    <property type="evidence" value="ECO:0007669"/>
    <property type="project" value="TreeGrafter"/>
</dbReference>
<organism evidence="5 6">
    <name type="scientific">Enterococcus ratti</name>
    <dbReference type="NCBI Taxonomy" id="150033"/>
    <lineage>
        <taxon>Bacteria</taxon>
        <taxon>Bacillati</taxon>
        <taxon>Bacillota</taxon>
        <taxon>Bacilli</taxon>
        <taxon>Lactobacillales</taxon>
        <taxon>Enterococcaceae</taxon>
        <taxon>Enterococcus</taxon>
    </lineage>
</organism>
<feature type="active site" description="Proton donor" evidence="3">
    <location>
        <position position="176"/>
    </location>
</feature>
<dbReference type="STRING" id="150033.RV14_GL000934"/>
<dbReference type="SUPFAM" id="SSF55909">
    <property type="entry name" value="Pentein"/>
    <property type="match status" value="1"/>
</dbReference>
<dbReference type="AlphaFoldDB" id="A0A1L8WRR4"/>
<feature type="binding site" evidence="4">
    <location>
        <position position="31"/>
    </location>
    <ligand>
        <name>substrate</name>
    </ligand>
</feature>
<feature type="binding site" evidence="4">
    <location>
        <position position="98"/>
    </location>
    <ligand>
        <name>substrate</name>
    </ligand>
</feature>
<comment type="caution">
    <text evidence="5">The sequence shown here is derived from an EMBL/GenBank/DDBJ whole genome shotgun (WGS) entry which is preliminary data.</text>
</comment>
<evidence type="ECO:0000256" key="4">
    <source>
        <dbReference type="PIRSR" id="PIRSR633199-2"/>
    </source>
</evidence>
<keyword evidence="2 5" id="KW-0378">Hydrolase</keyword>
<dbReference type="Pfam" id="PF19420">
    <property type="entry name" value="DDAH_eukar"/>
    <property type="match status" value="1"/>
</dbReference>
<protein>
    <submittedName>
        <fullName evidence="5">N(G),N(G)-dimethylarginine dimethylaminohydrolase</fullName>
    </submittedName>
</protein>
<feature type="binding site" evidence="4">
    <location>
        <position position="257"/>
    </location>
    <ligand>
        <name>substrate</name>
    </ligand>
</feature>
<accession>A0A1L8WRR4</accession>
<proteinExistence type="inferred from homology"/>
<evidence type="ECO:0000313" key="6">
    <source>
        <dbReference type="Proteomes" id="UP000182152"/>
    </source>
</evidence>
<dbReference type="GO" id="GO:0045429">
    <property type="term" value="P:positive regulation of nitric oxide biosynthetic process"/>
    <property type="evidence" value="ECO:0007669"/>
    <property type="project" value="TreeGrafter"/>
</dbReference>
<feature type="binding site" evidence="4">
    <location>
        <begin position="78"/>
        <end position="79"/>
    </location>
    <ligand>
        <name>substrate</name>
    </ligand>
</feature>
<sequence>MYTLLIKKKGMINLFKNVIVRVPSKSISEGLTSTNEGKPVYEKALVQHENYVSALTKCGVNVTILEPKDEFPDSCFVEDVALCTSKCAIITRPGALSRRKEAILPDMREALESFYENIEEIKEPGTVEAGDIMMVGDHFYIGLSARTNKDGAKQMIALLEKYGLSGQMVAMKEMLHLKTGLAYLENNHLLVAGEFKTALEFKSFNKIEIDLDEAYGANCIWVNDHVIVPAGYPKVQEKIEALGYKVLVVDTSEYRKIDGGLSCLSLRF</sequence>
<dbReference type="Proteomes" id="UP000182152">
    <property type="component" value="Unassembled WGS sequence"/>
</dbReference>
<dbReference type="GO" id="GO:0016597">
    <property type="term" value="F:amino acid binding"/>
    <property type="evidence" value="ECO:0007669"/>
    <property type="project" value="TreeGrafter"/>
</dbReference>
<dbReference type="Gene3D" id="3.75.10.10">
    <property type="entry name" value="L-arginine/glycine Amidinotransferase, Chain A"/>
    <property type="match status" value="1"/>
</dbReference>
<comment type="similarity">
    <text evidence="1">Belongs to the DDAH family.</text>
</comment>
<dbReference type="InterPro" id="IPR033199">
    <property type="entry name" value="DDAH-like"/>
</dbReference>
<evidence type="ECO:0000256" key="1">
    <source>
        <dbReference type="ARBA" id="ARBA00008532"/>
    </source>
</evidence>
<evidence type="ECO:0000313" key="5">
    <source>
        <dbReference type="EMBL" id="OJG83700.1"/>
    </source>
</evidence>
<feature type="binding site" evidence="4">
    <location>
        <position position="73"/>
    </location>
    <ligand>
        <name>substrate</name>
    </ligand>
</feature>